<dbReference type="PANTHER" id="PTHR46230:SF7">
    <property type="entry name" value="BOLA-LIKE PROTEIN 1"/>
    <property type="match status" value="1"/>
</dbReference>
<gene>
    <name evidence="2" type="ORF">MBMO_EBAC080-L12H07.17</name>
</gene>
<reference evidence="2" key="2">
    <citation type="submission" date="2003-12" db="EMBL/GenBank/DDBJ databases">
        <title>Monterey Bay Coastal Ocean Microbial Observatory environmental clone sequencing.</title>
        <authorList>
            <person name="DeLong E.F."/>
        </authorList>
    </citation>
    <scope>NUCLEOTIDE SEQUENCE</scope>
</reference>
<dbReference type="PIRSF" id="PIRSF003113">
    <property type="entry name" value="BolA"/>
    <property type="match status" value="1"/>
</dbReference>
<protein>
    <submittedName>
        <fullName evidence="2">BolA protein, putative</fullName>
    </submittedName>
</protein>
<dbReference type="Pfam" id="PF01722">
    <property type="entry name" value="BolA"/>
    <property type="match status" value="1"/>
</dbReference>
<accession>Q6SFZ4</accession>
<name>Q6SFZ4_9BACT</name>
<dbReference type="AlphaFoldDB" id="Q6SFZ4"/>
<dbReference type="Gene3D" id="3.30.300.90">
    <property type="entry name" value="BolA-like"/>
    <property type="match status" value="1"/>
</dbReference>
<sequence length="87" mass="9747">MSTIKTIKQKLTSLNPEKIEIIDESSKHIGHEGARNGGGHFLLTIVSGNFYKKSTIERHRIIYDALGKMVGRDIHALSIKAYTPEEI</sequence>
<comment type="similarity">
    <text evidence="1">Belongs to the BolA/IbaG family.</text>
</comment>
<dbReference type="SUPFAM" id="SSF82657">
    <property type="entry name" value="BolA-like"/>
    <property type="match status" value="1"/>
</dbReference>
<proteinExistence type="inferred from homology"/>
<dbReference type="EMBL" id="AY458645">
    <property type="protein sequence ID" value="AAR38068.1"/>
    <property type="molecule type" value="Genomic_DNA"/>
</dbReference>
<organism evidence="2">
    <name type="scientific">uncultured marine bacterium 577</name>
    <dbReference type="NCBI Taxonomy" id="257398"/>
    <lineage>
        <taxon>Bacteria</taxon>
        <taxon>environmental samples</taxon>
    </lineage>
</organism>
<evidence type="ECO:0000256" key="1">
    <source>
        <dbReference type="RuleBase" id="RU003860"/>
    </source>
</evidence>
<dbReference type="InterPro" id="IPR036065">
    <property type="entry name" value="BolA-like_sf"/>
</dbReference>
<dbReference type="GO" id="GO:0016226">
    <property type="term" value="P:iron-sulfur cluster assembly"/>
    <property type="evidence" value="ECO:0007669"/>
    <property type="project" value="TreeGrafter"/>
</dbReference>
<dbReference type="PANTHER" id="PTHR46230">
    <property type="match status" value="1"/>
</dbReference>
<dbReference type="InterPro" id="IPR002634">
    <property type="entry name" value="BolA"/>
</dbReference>
<evidence type="ECO:0000313" key="2">
    <source>
        <dbReference type="EMBL" id="AAR38068.1"/>
    </source>
</evidence>
<reference evidence="2" key="1">
    <citation type="submission" date="2003-11" db="EMBL/GenBank/DDBJ databases">
        <authorList>
            <person name="Heidelberg J.F."/>
            <person name="Eisen J.A."/>
            <person name="Nelson W.C."/>
            <person name="DeLong E.F."/>
        </authorList>
    </citation>
    <scope>NUCLEOTIDE SEQUENCE</scope>
</reference>